<dbReference type="Gene3D" id="3.40.50.2300">
    <property type="match status" value="1"/>
</dbReference>
<protein>
    <recommendedName>
        <fullName evidence="2">Protein PatA</fullName>
    </recommendedName>
</protein>
<comment type="caution">
    <text evidence="5">The sequence shown here is derived from an EMBL/GenBank/DDBJ whole genome shotgun (WGS) entry which is preliminary data.</text>
</comment>
<feature type="modified residue" description="4-aspartylphosphate" evidence="3">
    <location>
        <position position="316"/>
    </location>
</feature>
<dbReference type="GO" id="GO:0043158">
    <property type="term" value="P:heterocyst development"/>
    <property type="evidence" value="ECO:0007669"/>
    <property type="project" value="UniProtKB-KW"/>
</dbReference>
<gene>
    <name evidence="5" type="ORF">DSM106972_088780</name>
</gene>
<dbReference type="PANTHER" id="PTHR44591">
    <property type="entry name" value="STRESS RESPONSE REGULATOR PROTEIN 1"/>
    <property type="match status" value="1"/>
</dbReference>
<dbReference type="PROSITE" id="PS50110">
    <property type="entry name" value="RESPONSE_REGULATORY"/>
    <property type="match status" value="1"/>
</dbReference>
<evidence type="ECO:0000259" key="4">
    <source>
        <dbReference type="PROSITE" id="PS50110"/>
    </source>
</evidence>
<dbReference type="SUPFAM" id="SSF52172">
    <property type="entry name" value="CheY-like"/>
    <property type="match status" value="1"/>
</dbReference>
<evidence type="ECO:0000256" key="1">
    <source>
        <dbReference type="ARBA" id="ARBA00022553"/>
    </source>
</evidence>
<comment type="subcellular location">
    <subcellularLocation>
        <location evidence="2">Cell septum</location>
    </subcellularLocation>
</comment>
<dbReference type="InterPro" id="IPR024186">
    <property type="entry name" value="Sig_transdc_resp-reg_PatA"/>
</dbReference>
<accession>A0A3S1A8K6</accession>
<dbReference type="PANTHER" id="PTHR44591:SF23">
    <property type="entry name" value="CHEY SUBFAMILY"/>
    <property type="match status" value="1"/>
</dbReference>
<dbReference type="GO" id="GO:0000160">
    <property type="term" value="P:phosphorelay signal transduction system"/>
    <property type="evidence" value="ECO:0007669"/>
    <property type="project" value="UniProtKB-KW"/>
</dbReference>
<evidence type="ECO:0000313" key="6">
    <source>
        <dbReference type="Proteomes" id="UP000271624"/>
    </source>
</evidence>
<dbReference type="PIRSF" id="PIRSF005897">
    <property type="entry name" value="RR_PatA"/>
    <property type="match status" value="1"/>
</dbReference>
<evidence type="ECO:0000256" key="2">
    <source>
        <dbReference type="PIRNR" id="PIRNR005897"/>
    </source>
</evidence>
<dbReference type="Proteomes" id="UP000271624">
    <property type="component" value="Unassembled WGS sequence"/>
</dbReference>
<dbReference type="EMBL" id="RSCL01000039">
    <property type="protein sequence ID" value="RUS95865.1"/>
    <property type="molecule type" value="Genomic_DNA"/>
</dbReference>
<keyword evidence="6" id="KW-1185">Reference proteome</keyword>
<sequence>MVGMQTLSKHLLEELLACTQLRYSGKLIIKSPSGNTWNFYFRFGRIIWANGGIHPCRRWYRLMTYYCPNIDISKIKIRAIDLALEHWDYQSIIALDKRNQIDSKQVEIIAESVVQELLFDLIQYKPSNDLICIRNSQVILDLAVTFTSTDIFIERAQSQLKAWTSAGLKNCFPDLAPQIQKPEELNKIVSSAVYNNLITFVNGKHTLRDLSVLLKQDFTKITVSLLSHISKDLIQLVTVPDLPFPGSVSPEKIPLQKSQPKNSTSALIACIDDSSQVCQILEQIIVSNGMRFLKIQDAVQALPKVIEHKPDLILLDLIMPVVNGYEICSQLRRISGFAETPIIILTGSEGLLDRMRAKVVGSTDFMTKPIVADKILETLKKYLPSHLSNSIPEIESLQET</sequence>
<dbReference type="InterPro" id="IPR050595">
    <property type="entry name" value="Bact_response_regulator"/>
</dbReference>
<dbReference type="GO" id="GO:0030428">
    <property type="term" value="C:cell septum"/>
    <property type="evidence" value="ECO:0007669"/>
    <property type="project" value="UniProtKB-SubCell"/>
</dbReference>
<reference evidence="5" key="1">
    <citation type="submission" date="2018-12" db="EMBL/GenBank/DDBJ databases">
        <authorList>
            <person name="Will S."/>
            <person name="Neumann-Schaal M."/>
            <person name="Henke P."/>
        </authorList>
    </citation>
    <scope>NUCLEOTIDE SEQUENCE</scope>
    <source>
        <strain evidence="5">PCC 7102</strain>
    </source>
</reference>
<dbReference type="SMART" id="SM00448">
    <property type="entry name" value="REC"/>
    <property type="match status" value="1"/>
</dbReference>
<dbReference type="InterPro" id="IPR011006">
    <property type="entry name" value="CheY-like_superfamily"/>
</dbReference>
<evidence type="ECO:0000256" key="3">
    <source>
        <dbReference type="PROSITE-ProRule" id="PRU00169"/>
    </source>
</evidence>
<dbReference type="AlphaFoldDB" id="A0A3S1A8K6"/>
<feature type="domain" description="Response regulatory" evidence="4">
    <location>
        <begin position="267"/>
        <end position="383"/>
    </location>
</feature>
<organism evidence="5 6">
    <name type="scientific">Dulcicalothrix desertica PCC 7102</name>
    <dbReference type="NCBI Taxonomy" id="232991"/>
    <lineage>
        <taxon>Bacteria</taxon>
        <taxon>Bacillati</taxon>
        <taxon>Cyanobacteriota</taxon>
        <taxon>Cyanophyceae</taxon>
        <taxon>Nostocales</taxon>
        <taxon>Calotrichaceae</taxon>
        <taxon>Dulcicalothrix</taxon>
    </lineage>
</organism>
<comment type="induction">
    <text evidence="2">By nitrogen starvation.</text>
</comment>
<dbReference type="Pfam" id="PF00072">
    <property type="entry name" value="Response_reg"/>
    <property type="match status" value="1"/>
</dbReference>
<keyword evidence="2" id="KW-0364">Heterocyst</keyword>
<proteinExistence type="evidence at transcript level"/>
<dbReference type="InterPro" id="IPR001789">
    <property type="entry name" value="Sig_transdc_resp-reg_receiver"/>
</dbReference>
<comment type="function">
    <text evidence="2">Controls heterocyst pattern formation.</text>
</comment>
<name>A0A3S1A8K6_9CYAN</name>
<evidence type="ECO:0000313" key="5">
    <source>
        <dbReference type="EMBL" id="RUS95865.1"/>
    </source>
</evidence>
<reference evidence="5" key="2">
    <citation type="journal article" date="2019" name="Genome Biol. Evol.">
        <title>Day and night: Metabolic profiles and evolutionary relationships of six axenic non-marine cyanobacteria.</title>
        <authorList>
            <person name="Will S.E."/>
            <person name="Henke P."/>
            <person name="Boedeker C."/>
            <person name="Huang S."/>
            <person name="Brinkmann H."/>
            <person name="Rohde M."/>
            <person name="Jarek M."/>
            <person name="Friedl T."/>
            <person name="Seufert S."/>
            <person name="Schumacher M."/>
            <person name="Overmann J."/>
            <person name="Neumann-Schaal M."/>
            <person name="Petersen J."/>
        </authorList>
    </citation>
    <scope>NUCLEOTIDE SEQUENCE [LARGE SCALE GENOMIC DNA]</scope>
    <source>
        <strain evidence="5">PCC 7102</strain>
    </source>
</reference>
<keyword evidence="1 3" id="KW-0597">Phosphoprotein</keyword>
<keyword evidence="2" id="KW-0902">Two-component regulatory system</keyword>